<name>A0A8H9IAH3_9ALTE</name>
<evidence type="ECO:0000256" key="2">
    <source>
        <dbReference type="ARBA" id="ARBA00002695"/>
    </source>
</evidence>
<evidence type="ECO:0000256" key="9">
    <source>
        <dbReference type="ARBA" id="ARBA00023304"/>
    </source>
</evidence>
<evidence type="ECO:0000256" key="4">
    <source>
        <dbReference type="ARBA" id="ARBA00009845"/>
    </source>
</evidence>
<dbReference type="InterPro" id="IPR000573">
    <property type="entry name" value="AconitaseA/IPMdHydase_ssu_swvl"/>
</dbReference>
<keyword evidence="9 10" id="KW-0100">Branched-chain amino acid biosynthesis</keyword>
<dbReference type="RefSeq" id="WP_191865502.1">
    <property type="nucleotide sequence ID" value="NZ_BMZC01000003.1"/>
</dbReference>
<evidence type="ECO:0000256" key="6">
    <source>
        <dbReference type="ARBA" id="ARBA00022430"/>
    </source>
</evidence>
<protein>
    <recommendedName>
        <fullName evidence="10">3-isopropylmalate dehydratase small subunit</fullName>
        <ecNumber evidence="10">4.2.1.33</ecNumber>
    </recommendedName>
    <alternativeName>
        <fullName evidence="10">Alpha-IPM isomerase</fullName>
        <shortName evidence="10">IPMI</shortName>
    </alternativeName>
    <alternativeName>
        <fullName evidence="10">Isopropylmalate isomerase</fullName>
    </alternativeName>
</protein>
<dbReference type="GO" id="GO:0009316">
    <property type="term" value="C:3-isopropylmalate dehydratase complex"/>
    <property type="evidence" value="ECO:0007669"/>
    <property type="project" value="InterPro"/>
</dbReference>
<comment type="pathway">
    <text evidence="3 10">Amino-acid biosynthesis; L-leucine biosynthesis; L-leucine from 3-methyl-2-oxobutanoate: step 2/4.</text>
</comment>
<sequence length="221" mass="24502">MEKFIVHQGVAAPMLQINIDTDAIIPSREMKLVSKQGLGEGLFAGWRYTLPNGREPNEDFVLNQAQYKNSSILLAGDNFGCGSSREHAVWALKEYGIKAIIAPGFGSIFYHNCIRNGILPVVLGNDEVLALANHVEKDPQTCQININLLECYVSAFNTDHQSTELEATDSVNETLHFSFSILPAQQEMLLEGLDGIALTLKSKSNIASFKQAYQRQYPWLA</sequence>
<reference evidence="12" key="2">
    <citation type="submission" date="2020-09" db="EMBL/GenBank/DDBJ databases">
        <authorList>
            <person name="Sun Q."/>
            <person name="Kim S."/>
        </authorList>
    </citation>
    <scope>NUCLEOTIDE SEQUENCE</scope>
    <source>
        <strain evidence="12">KCTC 32337</strain>
    </source>
</reference>
<comment type="subunit">
    <text evidence="5 10">Heterodimer of LeuC and LeuD.</text>
</comment>
<evidence type="ECO:0000256" key="8">
    <source>
        <dbReference type="ARBA" id="ARBA00023239"/>
    </source>
</evidence>
<keyword evidence="7 10" id="KW-0028">Amino-acid biosynthesis</keyword>
<dbReference type="NCBIfam" id="TIGR00171">
    <property type="entry name" value="leuD"/>
    <property type="match status" value="1"/>
</dbReference>
<dbReference type="Proteomes" id="UP000622604">
    <property type="component" value="Unassembled WGS sequence"/>
</dbReference>
<organism evidence="12 13">
    <name type="scientific">Paraglaciecola chathamensis</name>
    <dbReference type="NCBI Taxonomy" id="368405"/>
    <lineage>
        <taxon>Bacteria</taxon>
        <taxon>Pseudomonadati</taxon>
        <taxon>Pseudomonadota</taxon>
        <taxon>Gammaproteobacteria</taxon>
        <taxon>Alteromonadales</taxon>
        <taxon>Alteromonadaceae</taxon>
        <taxon>Paraglaciecola</taxon>
    </lineage>
</organism>
<accession>A0A8H9IAH3</accession>
<dbReference type="Gene3D" id="3.20.19.10">
    <property type="entry name" value="Aconitase, domain 4"/>
    <property type="match status" value="1"/>
</dbReference>
<dbReference type="EC" id="4.2.1.33" evidence="10"/>
<evidence type="ECO:0000256" key="10">
    <source>
        <dbReference type="HAMAP-Rule" id="MF_01031"/>
    </source>
</evidence>
<dbReference type="PANTHER" id="PTHR43345">
    <property type="entry name" value="3-ISOPROPYLMALATE DEHYDRATASE SMALL SUBUNIT 2-RELATED-RELATED"/>
    <property type="match status" value="1"/>
</dbReference>
<dbReference type="InterPro" id="IPR015928">
    <property type="entry name" value="Aconitase/3IPM_dehydase_swvl"/>
</dbReference>
<dbReference type="GO" id="GO:0003861">
    <property type="term" value="F:3-isopropylmalate dehydratase activity"/>
    <property type="evidence" value="ECO:0007669"/>
    <property type="project" value="UniProtKB-UniRule"/>
</dbReference>
<reference evidence="12" key="1">
    <citation type="journal article" date="2014" name="Int. J. Syst. Evol. Microbiol.">
        <title>Complete genome sequence of Corynebacterium casei LMG S-19264T (=DSM 44701T), isolated from a smear-ripened cheese.</title>
        <authorList>
            <consortium name="US DOE Joint Genome Institute (JGI-PGF)"/>
            <person name="Walter F."/>
            <person name="Albersmeier A."/>
            <person name="Kalinowski J."/>
            <person name="Ruckert C."/>
        </authorList>
    </citation>
    <scope>NUCLEOTIDE SEQUENCE</scope>
    <source>
        <strain evidence="12">KCTC 32337</strain>
    </source>
</reference>
<dbReference type="NCBIfam" id="NF002458">
    <property type="entry name" value="PRK01641.1"/>
    <property type="match status" value="1"/>
</dbReference>
<comment type="catalytic activity">
    <reaction evidence="1 10">
        <text>(2R,3S)-3-isopropylmalate = (2S)-2-isopropylmalate</text>
        <dbReference type="Rhea" id="RHEA:32287"/>
        <dbReference type="ChEBI" id="CHEBI:1178"/>
        <dbReference type="ChEBI" id="CHEBI:35121"/>
        <dbReference type="EC" id="4.2.1.33"/>
    </reaction>
</comment>
<comment type="function">
    <text evidence="2 10">Catalyzes the isomerization between 2-isopropylmalate and 3-isopropylmalate, via the formation of 2-isopropylmaleate.</text>
</comment>
<feature type="domain" description="Aconitase A/isopropylmalate dehydratase small subunit swivel" evidence="11">
    <location>
        <begin position="1"/>
        <end position="123"/>
    </location>
</feature>
<dbReference type="PANTHER" id="PTHR43345:SF5">
    <property type="entry name" value="3-ISOPROPYLMALATE DEHYDRATASE SMALL SUBUNIT"/>
    <property type="match status" value="1"/>
</dbReference>
<dbReference type="InterPro" id="IPR004431">
    <property type="entry name" value="3-IsopropMal_deHydase_ssu"/>
</dbReference>
<dbReference type="HAMAP" id="MF_01031">
    <property type="entry name" value="LeuD_type1"/>
    <property type="match status" value="1"/>
</dbReference>
<gene>
    <name evidence="10 12" type="primary">leuD</name>
    <name evidence="12" type="ORF">GCM10011274_10540</name>
</gene>
<comment type="caution">
    <text evidence="12">The sequence shown here is derived from an EMBL/GenBank/DDBJ whole genome shotgun (WGS) entry which is preliminary data.</text>
</comment>
<comment type="similarity">
    <text evidence="4 10">Belongs to the LeuD family. LeuD type 1 subfamily.</text>
</comment>
<evidence type="ECO:0000256" key="7">
    <source>
        <dbReference type="ARBA" id="ARBA00022605"/>
    </source>
</evidence>
<dbReference type="InterPro" id="IPR033940">
    <property type="entry name" value="IPMI_Swivel"/>
</dbReference>
<dbReference type="UniPathway" id="UPA00048">
    <property type="reaction ID" value="UER00071"/>
</dbReference>
<dbReference type="Pfam" id="PF00694">
    <property type="entry name" value="Aconitase_C"/>
    <property type="match status" value="1"/>
</dbReference>
<dbReference type="EMBL" id="BMZC01000003">
    <property type="protein sequence ID" value="GGZ54517.1"/>
    <property type="molecule type" value="Genomic_DNA"/>
</dbReference>
<evidence type="ECO:0000256" key="5">
    <source>
        <dbReference type="ARBA" id="ARBA00011271"/>
    </source>
</evidence>
<evidence type="ECO:0000256" key="1">
    <source>
        <dbReference type="ARBA" id="ARBA00000491"/>
    </source>
</evidence>
<evidence type="ECO:0000259" key="11">
    <source>
        <dbReference type="Pfam" id="PF00694"/>
    </source>
</evidence>
<proteinExistence type="inferred from homology"/>
<dbReference type="SUPFAM" id="SSF52016">
    <property type="entry name" value="LeuD/IlvD-like"/>
    <property type="match status" value="1"/>
</dbReference>
<keyword evidence="6 10" id="KW-0432">Leucine biosynthesis</keyword>
<dbReference type="AlphaFoldDB" id="A0A8H9IAH3"/>
<keyword evidence="8 10" id="KW-0456">Lyase</keyword>
<evidence type="ECO:0000313" key="13">
    <source>
        <dbReference type="Proteomes" id="UP000622604"/>
    </source>
</evidence>
<evidence type="ECO:0000313" key="12">
    <source>
        <dbReference type="EMBL" id="GGZ54517.1"/>
    </source>
</evidence>
<dbReference type="CDD" id="cd01577">
    <property type="entry name" value="IPMI_Swivel"/>
    <property type="match status" value="1"/>
</dbReference>
<dbReference type="GO" id="GO:0009098">
    <property type="term" value="P:L-leucine biosynthetic process"/>
    <property type="evidence" value="ECO:0007669"/>
    <property type="project" value="UniProtKB-UniRule"/>
</dbReference>
<dbReference type="InterPro" id="IPR050075">
    <property type="entry name" value="LeuD"/>
</dbReference>
<evidence type="ECO:0000256" key="3">
    <source>
        <dbReference type="ARBA" id="ARBA00004729"/>
    </source>
</evidence>